<reference evidence="1 2" key="1">
    <citation type="journal article" date="2022" name="Hortic Res">
        <title>A haplotype resolved chromosomal level avocado genome allows analysis of novel avocado genes.</title>
        <authorList>
            <person name="Nath O."/>
            <person name="Fletcher S.J."/>
            <person name="Hayward A."/>
            <person name="Shaw L.M."/>
            <person name="Masouleh A.K."/>
            <person name="Furtado A."/>
            <person name="Henry R.J."/>
            <person name="Mitter N."/>
        </authorList>
    </citation>
    <scope>NUCLEOTIDE SEQUENCE [LARGE SCALE GENOMIC DNA]</scope>
    <source>
        <strain evidence="2">cv. Hass</strain>
    </source>
</reference>
<gene>
    <name evidence="1" type="ORF">MRB53_026049</name>
</gene>
<organism evidence="1 2">
    <name type="scientific">Persea americana</name>
    <name type="common">Avocado</name>
    <dbReference type="NCBI Taxonomy" id="3435"/>
    <lineage>
        <taxon>Eukaryota</taxon>
        <taxon>Viridiplantae</taxon>
        <taxon>Streptophyta</taxon>
        <taxon>Embryophyta</taxon>
        <taxon>Tracheophyta</taxon>
        <taxon>Spermatophyta</taxon>
        <taxon>Magnoliopsida</taxon>
        <taxon>Magnoliidae</taxon>
        <taxon>Laurales</taxon>
        <taxon>Lauraceae</taxon>
        <taxon>Persea</taxon>
    </lineage>
</organism>
<accession>A0ACC2LHW3</accession>
<keyword evidence="2" id="KW-1185">Reference proteome</keyword>
<dbReference type="Proteomes" id="UP001234297">
    <property type="component" value="Chromosome 8"/>
</dbReference>
<proteinExistence type="predicted"/>
<name>A0ACC2LHW3_PERAE</name>
<evidence type="ECO:0000313" key="2">
    <source>
        <dbReference type="Proteomes" id="UP001234297"/>
    </source>
</evidence>
<comment type="caution">
    <text evidence="1">The sequence shown here is derived from an EMBL/GenBank/DDBJ whole genome shotgun (WGS) entry which is preliminary data.</text>
</comment>
<sequence>MICTSVSRFNLYRCFFKKIFLFQPHSSKSQLFKCPSLISPYSSKPRSQFTRSRSKSKAQAQALAAAAQDLFQQSLSQLPPRFTTQDLYKALSLQRDPHACLLLFNWASQQPRFRHDVSTFLIIIKKLGAAQLLDEFDAIVSQALSLSVTSETLFNTIIYFYTESRKLSKAVSVYKHMKKCKDPNCRPSVRTYNLLFSAMLSRGTNSYINYMYMETIRCLFKQMVDDGLEPDVFSLNAMIKGYVLSLHVNDALRIFHQMGAVYKCLPNAFSYDYLVHGLCAQGRSMNAQELYGEMKSKGFVPSRKAYNSLVNCLAIGGEVDEAVRILWEMEEMKRAVDSITYQTVVDALGRQGRVEEAVRLLRELREKDMLDGKLYGKLMHLLQDDFGGSDGRNGFGESKMSKTNRIRMNYQGHAYKHRMCPLNLLKEETGDGGCYIASLKQMPSELFQAINRNLVKTSFISTPENVRASDPKDNPQPVDNRSSKNDLGGIMSSRKHKVKVVDGKEQLIESMEVDVRKSEHGEVGSINRNDTNANLNGANGCGQLFAVTESRQKLANTVQSPSCSSVLPDSGNATSSKPSLLEQIPIEKSQVVCCLCGLLGVRTQFQFKTAGAIPSIAQVGKDNIAAINQGKQAATSLHSESTPLPDIAPQFAKKLRNIADILSNSQATNTPVTIPTKLSNECHQIRWRSSTLELQVIQMINQVGLVWHVKKPQPLLSFQTHGVMWTISLKAQKLCLVLDFDHTLLNSAKFIEVDKVHDEILRKNEELDREEPQIHLFRFQHMGMLSCGPNCGQESGIFQRRLVSFMSCIFTQWETSTMLQRW</sequence>
<evidence type="ECO:0000313" key="1">
    <source>
        <dbReference type="EMBL" id="KAJ8632713.1"/>
    </source>
</evidence>
<dbReference type="EMBL" id="CM056816">
    <property type="protein sequence ID" value="KAJ8632713.1"/>
    <property type="molecule type" value="Genomic_DNA"/>
</dbReference>
<protein>
    <submittedName>
        <fullName evidence="1">Uncharacterized protein</fullName>
    </submittedName>
</protein>